<protein>
    <submittedName>
        <fullName evidence="1">Uncharacterized protein</fullName>
    </submittedName>
</protein>
<organism evidence="1 2">
    <name type="scientific">Choristoneura fumiferana</name>
    <name type="common">Spruce budworm moth</name>
    <name type="synonym">Archips fumiferana</name>
    <dbReference type="NCBI Taxonomy" id="7141"/>
    <lineage>
        <taxon>Eukaryota</taxon>
        <taxon>Metazoa</taxon>
        <taxon>Ecdysozoa</taxon>
        <taxon>Arthropoda</taxon>
        <taxon>Hexapoda</taxon>
        <taxon>Insecta</taxon>
        <taxon>Pterygota</taxon>
        <taxon>Neoptera</taxon>
        <taxon>Endopterygota</taxon>
        <taxon>Lepidoptera</taxon>
        <taxon>Glossata</taxon>
        <taxon>Ditrysia</taxon>
        <taxon>Tortricoidea</taxon>
        <taxon>Tortricidae</taxon>
        <taxon>Tortricinae</taxon>
        <taxon>Choristoneura</taxon>
    </lineage>
</organism>
<evidence type="ECO:0000313" key="2">
    <source>
        <dbReference type="Proteomes" id="UP001064048"/>
    </source>
</evidence>
<reference evidence="1 2" key="1">
    <citation type="journal article" date="2022" name="Genome Biol. Evol.">
        <title>The Spruce Budworm Genome: Reconstructing the Evolutionary History of Antifreeze Proteins.</title>
        <authorList>
            <person name="Beliveau C."/>
            <person name="Gagne P."/>
            <person name="Picq S."/>
            <person name="Vernygora O."/>
            <person name="Keeling C.I."/>
            <person name="Pinkney K."/>
            <person name="Doucet D."/>
            <person name="Wen F."/>
            <person name="Johnston J.S."/>
            <person name="Maaroufi H."/>
            <person name="Boyle B."/>
            <person name="Laroche J."/>
            <person name="Dewar K."/>
            <person name="Juretic N."/>
            <person name="Blackburn G."/>
            <person name="Nisole A."/>
            <person name="Brunet B."/>
            <person name="Brandao M."/>
            <person name="Lumley L."/>
            <person name="Duan J."/>
            <person name="Quan G."/>
            <person name="Lucarotti C.J."/>
            <person name="Roe A.D."/>
            <person name="Sperling F.A.H."/>
            <person name="Levesque R.C."/>
            <person name="Cusson M."/>
        </authorList>
    </citation>
    <scope>NUCLEOTIDE SEQUENCE [LARGE SCALE GENOMIC DNA]</scope>
    <source>
        <strain evidence="1">Glfc:IPQL:Cfum</strain>
    </source>
</reference>
<name>A0ACC0KZC0_CHOFU</name>
<dbReference type="Proteomes" id="UP001064048">
    <property type="component" value="Chromosome 9"/>
</dbReference>
<comment type="caution">
    <text evidence="1">The sequence shown here is derived from an EMBL/GenBank/DDBJ whole genome shotgun (WGS) entry which is preliminary data.</text>
</comment>
<proteinExistence type="predicted"/>
<evidence type="ECO:0000313" key="1">
    <source>
        <dbReference type="EMBL" id="KAI8441832.1"/>
    </source>
</evidence>
<dbReference type="EMBL" id="CM046109">
    <property type="protein sequence ID" value="KAI8441832.1"/>
    <property type="molecule type" value="Genomic_DNA"/>
</dbReference>
<sequence length="544" mass="62170">MEGESTALKKNLIEWRFSQYPKYILLPIDENHDQIRSNIKNVVFSEVTPRPLERNIRLVCVSEDALVNILDMDPEIANREEFAEFIAGRKLPYGALPVAHRLGERWQIQLKGSGQTPYSRVHDGRAVLRSTLREMIASEACHFLGVPTTRSAGLVVSDEAIVRDVYFTGNPRRERAAVLLRLSPCWFRFGSLEILARNGELAVLRQLADFIIKEHFPDILLTDENRFIRLFSEVAHRTLDLVAKWQGLGFTHGLLNTDNMSILGLTLDYGPFGFVDSYDGGFVANCSDGEGRYSLSKQPDVVVWNIGQLANALKPLLTSSQQVHMSHILKSLDTYSKNKILETFLMKVGLKEERWGDEQLIEKLLDMMQKTGADFSSSFRQLAELEPSEMVSEVKLADKWSLKRLSSHASWGCWLDQYRERLEKEAVDASSVGLFEDERRRRMLSVNPVYVPRNWLMHEAIVDAEKDDFQKVIILRMRLFGDGYPAPGDFKALPLRQIIQFMDEVRFLLNVLRRPFDVQPEAEARGFSSQPPQWAYALKISCSS</sequence>
<accession>A0ACC0KZC0</accession>
<gene>
    <name evidence="1" type="ORF">MSG28_005518</name>
</gene>
<keyword evidence="2" id="KW-1185">Reference proteome</keyword>